<dbReference type="InterPro" id="IPR045032">
    <property type="entry name" value="PEL"/>
</dbReference>
<evidence type="ECO:0000256" key="1">
    <source>
        <dbReference type="ARBA" id="ARBA00023239"/>
    </source>
</evidence>
<evidence type="ECO:0000256" key="2">
    <source>
        <dbReference type="RuleBase" id="RU361173"/>
    </source>
</evidence>
<dbReference type="AlphaFoldDB" id="A0A4V2Y122"/>
<dbReference type="InterPro" id="IPR002022">
    <property type="entry name" value="Pec_lyase"/>
</dbReference>
<comment type="subcellular location">
    <subcellularLocation>
        <location evidence="2">Secreted</location>
    </subcellularLocation>
</comment>
<dbReference type="GO" id="GO:0005576">
    <property type="term" value="C:extracellular region"/>
    <property type="evidence" value="ECO:0007669"/>
    <property type="project" value="UniProtKB-SubCell"/>
</dbReference>
<organism evidence="5 6">
    <name type="scientific">Streptomyces hainanensis</name>
    <dbReference type="NCBI Taxonomy" id="402648"/>
    <lineage>
        <taxon>Bacteria</taxon>
        <taxon>Bacillati</taxon>
        <taxon>Actinomycetota</taxon>
        <taxon>Actinomycetes</taxon>
        <taxon>Kitasatosporales</taxon>
        <taxon>Streptomycetaceae</taxon>
        <taxon>Streptomyces</taxon>
    </lineage>
</organism>
<accession>A0A4V2Y122</accession>
<comment type="caution">
    <text evidence="5">The sequence shown here is derived from an EMBL/GenBank/DDBJ whole genome shotgun (WGS) entry which is preliminary data.</text>
</comment>
<dbReference type="InterPro" id="IPR012334">
    <property type="entry name" value="Pectin_lyas_fold"/>
</dbReference>
<evidence type="ECO:0000256" key="3">
    <source>
        <dbReference type="SAM" id="SignalP"/>
    </source>
</evidence>
<dbReference type="RefSeq" id="WP_132821181.1">
    <property type="nucleotide sequence ID" value="NZ_SMKI01000433.1"/>
</dbReference>
<keyword evidence="3" id="KW-0732">Signal</keyword>
<dbReference type="GO" id="GO:0000272">
    <property type="term" value="P:polysaccharide catabolic process"/>
    <property type="evidence" value="ECO:0007669"/>
    <property type="project" value="UniProtKB-KW"/>
</dbReference>
<dbReference type="SUPFAM" id="SSF51126">
    <property type="entry name" value="Pectin lyase-like"/>
    <property type="match status" value="1"/>
</dbReference>
<comment type="similarity">
    <text evidence="2">Belongs to the polysaccharide lyase 1 family.</text>
</comment>
<reference evidence="5 6" key="1">
    <citation type="submission" date="2019-03" db="EMBL/GenBank/DDBJ databases">
        <title>Draft genome sequences of novel Actinobacteria.</title>
        <authorList>
            <person name="Sahin N."/>
            <person name="Ay H."/>
            <person name="Saygin H."/>
        </authorList>
    </citation>
    <scope>NUCLEOTIDE SEQUENCE [LARGE SCALE GENOMIC DNA]</scope>
    <source>
        <strain evidence="5 6">DSM 41900</strain>
    </source>
</reference>
<evidence type="ECO:0000259" key="4">
    <source>
        <dbReference type="SMART" id="SM00656"/>
    </source>
</evidence>
<proteinExistence type="inferred from homology"/>
<dbReference type="EMBL" id="SMKI01000433">
    <property type="protein sequence ID" value="TDC67055.1"/>
    <property type="molecule type" value="Genomic_DNA"/>
</dbReference>
<dbReference type="PANTHER" id="PTHR31683">
    <property type="entry name" value="PECTATE LYASE 18-RELATED"/>
    <property type="match status" value="1"/>
</dbReference>
<evidence type="ECO:0000313" key="5">
    <source>
        <dbReference type="EMBL" id="TDC67055.1"/>
    </source>
</evidence>
<evidence type="ECO:0000313" key="6">
    <source>
        <dbReference type="Proteomes" id="UP000295345"/>
    </source>
</evidence>
<keyword evidence="6" id="KW-1185">Reference proteome</keyword>
<feature type="domain" description="Pectate lyase" evidence="4">
    <location>
        <begin position="144"/>
        <end position="374"/>
    </location>
</feature>
<gene>
    <name evidence="5" type="ORF">E1283_29225</name>
</gene>
<feature type="signal peptide" evidence="3">
    <location>
        <begin position="1"/>
        <end position="27"/>
    </location>
</feature>
<dbReference type="SMART" id="SM00656">
    <property type="entry name" value="Amb_all"/>
    <property type="match status" value="1"/>
</dbReference>
<feature type="chain" id="PRO_5020222833" evidence="3">
    <location>
        <begin position="28"/>
        <end position="473"/>
    </location>
</feature>
<dbReference type="InterPro" id="IPR011050">
    <property type="entry name" value="Pectin_lyase_fold/virulence"/>
</dbReference>
<dbReference type="GO" id="GO:0030570">
    <property type="term" value="F:pectate lyase activity"/>
    <property type="evidence" value="ECO:0007669"/>
    <property type="project" value="InterPro"/>
</dbReference>
<keyword evidence="2" id="KW-0964">Secreted</keyword>
<keyword evidence="2" id="KW-0624">Polysaccharide degradation</keyword>
<dbReference type="Pfam" id="PF00544">
    <property type="entry name" value="Pectate_lyase_4"/>
    <property type="match status" value="1"/>
</dbReference>
<keyword evidence="2" id="KW-0119">Carbohydrate metabolism</keyword>
<dbReference type="Proteomes" id="UP000295345">
    <property type="component" value="Unassembled WGS sequence"/>
</dbReference>
<sequence>MRKNPAGPLLAAALAGVLTLGPGPAAAHDGVAASSSTLLAAMPVGGPTGWAAAGAGTTGGAGAAPDSVHVVETRAELVEALANHGDPTAPKIVLVRGDIAGNETDDGRLLDAGDYAPGWDLERYMACFGPEGTEWSDARHPWCGEQRRLRVTGSNAQKRQIQLTVPSNTTLLGLGQDARLLGVNLTINTGRDIVVRNLEFEAPVDHFPSWDPWDGEDGAWNARFDAFSVVTGTNVWIDHCTFGDGRHPNGEAPTGFHGEPVERHDGLLDMEDGTDYVTVSYSRFTDHSKTLLIGSGDGRGDRDRGRLRMTFHHNLFADSAQRSPRVRFGQVHAYNNYFTGATDHPDYPMLYGIGVGLESAIVSEYNAFDYSGPGASAEVALANLNGHRFLDRGSWFRGRPADLNAVARRQFEVRAAEARALPEPPEWALREFTTDVGWRPADVYDYRPQRDPRAVRATVSALAGSGRLAVPWS</sequence>
<protein>
    <submittedName>
        <fullName evidence="5">Pectate lyase</fullName>
    </submittedName>
</protein>
<dbReference type="Gene3D" id="2.160.20.10">
    <property type="entry name" value="Single-stranded right-handed beta-helix, Pectin lyase-like"/>
    <property type="match status" value="1"/>
</dbReference>
<dbReference type="OrthoDB" id="112037at2"/>
<name>A0A4V2Y122_9ACTN</name>
<keyword evidence="1 2" id="KW-0456">Lyase</keyword>
<dbReference type="PANTHER" id="PTHR31683:SF18">
    <property type="entry name" value="PECTATE LYASE 21-RELATED"/>
    <property type="match status" value="1"/>
</dbReference>